<sequence length="235" mass="22954">TSIAAGTVAYSYTLDGATNGDDTSDNFAIVVTDADGDAANGSLVINIIDDEPTAADDTALVAAGSFDPVSGNVFAANDQGVEDVAGADGAAVSGVALGDTGTALNNAATVGTDIQGQYGTRTIDADGSYSYARDAGTPGGVDDAFTYTLRDADGDTSTATLIVSLGNSDVTVNLPSVEDTGTSVSEAGLPAGSDAAADSETTTGSFSFTAEDGPAVITINDATVAEGDSVTGTYG</sequence>
<reference evidence="3" key="1">
    <citation type="submission" date="2017-11" db="EMBL/GenBank/DDBJ databases">
        <title>The draft genome sequence of Chromatocurvus sp. F02.</title>
        <authorList>
            <person name="Du Z.-J."/>
            <person name="Chang Y.-Q."/>
        </authorList>
    </citation>
    <scope>NUCLEOTIDE SEQUENCE [LARGE SCALE GENOMIC DNA]</scope>
    <source>
        <strain evidence="3">F02</strain>
    </source>
</reference>
<dbReference type="Pfam" id="PF17963">
    <property type="entry name" value="Big_9"/>
    <property type="match status" value="1"/>
</dbReference>
<evidence type="ECO:0000313" key="2">
    <source>
        <dbReference type="EMBL" id="PLW80948.1"/>
    </source>
</evidence>
<organism evidence="2 3">
    <name type="scientific">Kineobactrum sediminis</name>
    <dbReference type="NCBI Taxonomy" id="1905677"/>
    <lineage>
        <taxon>Bacteria</taxon>
        <taxon>Pseudomonadati</taxon>
        <taxon>Pseudomonadota</taxon>
        <taxon>Gammaproteobacteria</taxon>
        <taxon>Cellvibrionales</taxon>
        <taxon>Halieaceae</taxon>
        <taxon>Kineobactrum</taxon>
    </lineage>
</organism>
<feature type="non-terminal residue" evidence="2">
    <location>
        <position position="235"/>
    </location>
</feature>
<dbReference type="NCBIfam" id="TIGR01965">
    <property type="entry name" value="VCBS_repeat"/>
    <property type="match status" value="1"/>
</dbReference>
<dbReference type="EMBL" id="PKLZ01000027">
    <property type="protein sequence ID" value="PLW80948.1"/>
    <property type="molecule type" value="Genomic_DNA"/>
</dbReference>
<dbReference type="InterPro" id="IPR010221">
    <property type="entry name" value="VCBS_dom"/>
</dbReference>
<protein>
    <submittedName>
        <fullName evidence="2">Structural toxin protein RtxA</fullName>
    </submittedName>
</protein>
<comment type="caution">
    <text evidence="2">The sequence shown here is derived from an EMBL/GenBank/DDBJ whole genome shotgun (WGS) entry which is preliminary data.</text>
</comment>
<feature type="compositionally biased region" description="Polar residues" evidence="1">
    <location>
        <begin position="174"/>
        <end position="185"/>
    </location>
</feature>
<proteinExistence type="predicted"/>
<dbReference type="AlphaFoldDB" id="A0A2N5XXQ2"/>
<feature type="compositionally biased region" description="Polar residues" evidence="1">
    <location>
        <begin position="199"/>
        <end position="208"/>
    </location>
</feature>
<evidence type="ECO:0000256" key="1">
    <source>
        <dbReference type="SAM" id="MobiDB-lite"/>
    </source>
</evidence>
<keyword evidence="3" id="KW-1185">Reference proteome</keyword>
<dbReference type="Proteomes" id="UP000234845">
    <property type="component" value="Unassembled WGS sequence"/>
</dbReference>
<gene>
    <name evidence="2" type="ORF">CWI75_18170</name>
</gene>
<feature type="non-terminal residue" evidence="2">
    <location>
        <position position="1"/>
    </location>
</feature>
<feature type="region of interest" description="Disordered" evidence="1">
    <location>
        <begin position="174"/>
        <end position="209"/>
    </location>
</feature>
<accession>A0A2N5XXQ2</accession>
<name>A0A2N5XXQ2_9GAMM</name>
<dbReference type="RefSeq" id="WP_193817267.1">
    <property type="nucleotide sequence ID" value="NZ_PKLZ01000027.1"/>
</dbReference>
<evidence type="ECO:0000313" key="3">
    <source>
        <dbReference type="Proteomes" id="UP000234845"/>
    </source>
</evidence>